<proteinExistence type="predicted"/>
<dbReference type="InterPro" id="IPR026960">
    <property type="entry name" value="RVT-Znf"/>
</dbReference>
<name>A0A5B6UZC5_9ROSI</name>
<dbReference type="PANTHER" id="PTHR33116">
    <property type="entry name" value="REVERSE TRANSCRIPTASE ZINC-BINDING DOMAIN-CONTAINING PROTEIN-RELATED-RELATED"/>
    <property type="match status" value="1"/>
</dbReference>
<evidence type="ECO:0000313" key="2">
    <source>
        <dbReference type="EMBL" id="KAA3462362.1"/>
    </source>
</evidence>
<reference evidence="3" key="1">
    <citation type="journal article" date="2019" name="Plant Biotechnol. J.">
        <title>Genome sequencing of the Australian wild diploid species Gossypium australe highlights disease resistance and delayed gland morphogenesis.</title>
        <authorList>
            <person name="Cai Y."/>
            <person name="Cai X."/>
            <person name="Wang Q."/>
            <person name="Wang P."/>
            <person name="Zhang Y."/>
            <person name="Cai C."/>
            <person name="Xu Y."/>
            <person name="Wang K."/>
            <person name="Zhou Z."/>
            <person name="Wang C."/>
            <person name="Geng S."/>
            <person name="Li B."/>
            <person name="Dong Q."/>
            <person name="Hou Y."/>
            <person name="Wang H."/>
            <person name="Ai P."/>
            <person name="Liu Z."/>
            <person name="Yi F."/>
            <person name="Sun M."/>
            <person name="An G."/>
            <person name="Cheng J."/>
            <person name="Zhang Y."/>
            <person name="Shi Q."/>
            <person name="Xie Y."/>
            <person name="Shi X."/>
            <person name="Chang Y."/>
            <person name="Huang F."/>
            <person name="Chen Y."/>
            <person name="Hong S."/>
            <person name="Mi L."/>
            <person name="Sun Q."/>
            <person name="Zhang L."/>
            <person name="Zhou B."/>
            <person name="Peng R."/>
            <person name="Zhang X."/>
            <person name="Liu F."/>
        </authorList>
    </citation>
    <scope>NUCLEOTIDE SEQUENCE [LARGE SCALE GENOMIC DNA]</scope>
    <source>
        <strain evidence="3">cv. PA1801</strain>
    </source>
</reference>
<dbReference type="Proteomes" id="UP000325315">
    <property type="component" value="Unassembled WGS sequence"/>
</dbReference>
<dbReference type="EMBL" id="SMMG02000009">
    <property type="protein sequence ID" value="KAA3462362.1"/>
    <property type="molecule type" value="Genomic_DNA"/>
</dbReference>
<gene>
    <name evidence="2" type="ORF">EPI10_028855</name>
</gene>
<organism evidence="2 3">
    <name type="scientific">Gossypium australe</name>
    <dbReference type="NCBI Taxonomy" id="47621"/>
    <lineage>
        <taxon>Eukaryota</taxon>
        <taxon>Viridiplantae</taxon>
        <taxon>Streptophyta</taxon>
        <taxon>Embryophyta</taxon>
        <taxon>Tracheophyta</taxon>
        <taxon>Spermatophyta</taxon>
        <taxon>Magnoliopsida</taxon>
        <taxon>eudicotyledons</taxon>
        <taxon>Gunneridae</taxon>
        <taxon>Pentapetalae</taxon>
        <taxon>rosids</taxon>
        <taxon>malvids</taxon>
        <taxon>Malvales</taxon>
        <taxon>Malvaceae</taxon>
        <taxon>Malvoideae</taxon>
        <taxon>Gossypium</taxon>
    </lineage>
</organism>
<accession>A0A5B6UZC5</accession>
<dbReference type="AlphaFoldDB" id="A0A5B6UZC5"/>
<dbReference type="Pfam" id="PF13966">
    <property type="entry name" value="zf-RVT"/>
    <property type="match status" value="1"/>
</dbReference>
<evidence type="ECO:0000259" key="1">
    <source>
        <dbReference type="Pfam" id="PF13966"/>
    </source>
</evidence>
<comment type="caution">
    <text evidence="2">The sequence shown here is derived from an EMBL/GenBank/DDBJ whole genome shotgun (WGS) entry which is preliminary data.</text>
</comment>
<dbReference type="OrthoDB" id="1428630at2759"/>
<keyword evidence="3" id="KW-1185">Reference proteome</keyword>
<feature type="domain" description="Reverse transcriptase zinc-binding" evidence="1">
    <location>
        <begin position="253"/>
        <end position="345"/>
    </location>
</feature>
<dbReference type="PANTHER" id="PTHR33116:SF86">
    <property type="entry name" value="REVERSE TRANSCRIPTASE DOMAIN-CONTAINING PROTEIN"/>
    <property type="match status" value="1"/>
</dbReference>
<sequence>MVSSLLEVQISDNPEKYLGLPNMVGRRKREAFQNLVDRITARIEAWSSRLLSQGGKEIFIKSVLQAIPTYAMSCFLFPKTLCERIDSRIAFFWWQKGAGKQGIHWCQWKFLCRPKEEGDSLVAQVFKAKYYPNGNFLNSCVGNSHSYVWRSIWATKDSLQRGLIWRVGTGQGISISEDAWIPDYSNGRLMSRFVNLQSDSIAELINSSNREWDRELILNTFPADVADLIFRIPLSQNPHVDLLAWRGEPSGEFSVRSSYKLLQHVDPTAYALQNNYRDFYRKLWQIDIPTKIKIFIWKSSWNYLATKANMWIRRLAANSLCPRCGLEEESMNHLFRMCPVSEEIWRNLLDLDISFFTQEEFGD</sequence>
<protein>
    <submittedName>
        <fullName evidence="2">Ribonuclease H-like superfamily protein</fullName>
    </submittedName>
</protein>
<evidence type="ECO:0000313" key="3">
    <source>
        <dbReference type="Proteomes" id="UP000325315"/>
    </source>
</evidence>